<keyword evidence="1" id="KW-0472">Membrane</keyword>
<protein>
    <submittedName>
        <fullName evidence="2">Uncharacterized protein</fullName>
    </submittedName>
</protein>
<dbReference type="RefSeq" id="WP_230710414.1">
    <property type="nucleotide sequence ID" value="NZ_JBJDPD010000009.1"/>
</dbReference>
<evidence type="ECO:0000313" key="2">
    <source>
        <dbReference type="EMBL" id="MFK4001054.1"/>
    </source>
</evidence>
<keyword evidence="1" id="KW-0812">Transmembrane</keyword>
<feature type="transmembrane region" description="Helical" evidence="1">
    <location>
        <begin position="267"/>
        <end position="287"/>
    </location>
</feature>
<comment type="caution">
    <text evidence="2">The sequence shown here is derived from an EMBL/GenBank/DDBJ whole genome shotgun (WGS) entry which is preliminary data.</text>
</comment>
<organism evidence="2 3">
    <name type="scientific">Psychrobacter namhaensis</name>
    <dbReference type="NCBI Taxonomy" id="292734"/>
    <lineage>
        <taxon>Bacteria</taxon>
        <taxon>Pseudomonadati</taxon>
        <taxon>Pseudomonadota</taxon>
        <taxon>Gammaproteobacteria</taxon>
        <taxon>Moraxellales</taxon>
        <taxon>Moraxellaceae</taxon>
        <taxon>Psychrobacter</taxon>
    </lineage>
</organism>
<keyword evidence="1" id="KW-1133">Transmembrane helix</keyword>
<accession>A0ABW8LBF6</accession>
<sequence length="341" mass="38749">MNEEPKKEHKLPSMLEMSEMFDKVQSQMNPLSYHLEKSNSLLGITSQYEYLNSAASIANIASKSFQPVDFASIGVVDHSALARCAQLRIPEATALQDNFLETTRGMSAYNNSLMSVRESLIQSIGRNNVYENMMSSVSLVRDSLEPYRSAFDAVRTSFEASEPFKLARELQSQVALANSISSEYAGVFKQFESLHNLESFKAITRLKNFPFEDMVRIDLDSTPDLEENLSETIVELDSEISDELSLVDDFNELSEEKRTVLLGLYQVYYYPIILNCLFILMWLQVVLDEKLDLTKNTFIFVERSKEKLSYISNVYRPNPSAMIDSLVVGGFLMFLAKSLGW</sequence>
<dbReference type="Proteomes" id="UP001620234">
    <property type="component" value="Unassembled WGS sequence"/>
</dbReference>
<proteinExistence type="predicted"/>
<evidence type="ECO:0000256" key="1">
    <source>
        <dbReference type="SAM" id="Phobius"/>
    </source>
</evidence>
<keyword evidence="3" id="KW-1185">Reference proteome</keyword>
<dbReference type="EMBL" id="JBJDPD010000009">
    <property type="protein sequence ID" value="MFK4001054.1"/>
    <property type="molecule type" value="Genomic_DNA"/>
</dbReference>
<name>A0ABW8LBF6_9GAMM</name>
<reference evidence="2 3" key="1">
    <citation type="submission" date="2024-11" db="EMBL/GenBank/DDBJ databases">
        <title>The Natural Products Discovery Center: Release of the First 8490 Sequenced Strains for Exploring Actinobacteria Biosynthetic Diversity.</title>
        <authorList>
            <person name="Kalkreuter E."/>
            <person name="Kautsar S.A."/>
            <person name="Yang D."/>
            <person name="Bader C.D."/>
            <person name="Teijaro C.N."/>
            <person name="Fluegel L."/>
            <person name="Davis C.M."/>
            <person name="Simpson J.R."/>
            <person name="Lauterbach L."/>
            <person name="Steele A.D."/>
            <person name="Gui C."/>
            <person name="Meng S."/>
            <person name="Li G."/>
            <person name="Viehrig K."/>
            <person name="Ye F."/>
            <person name="Su P."/>
            <person name="Kiefer A.F."/>
            <person name="Nichols A."/>
            <person name="Cepeda A.J."/>
            <person name="Yan W."/>
            <person name="Fan B."/>
            <person name="Jiang Y."/>
            <person name="Adhikari A."/>
            <person name="Zheng C.-J."/>
            <person name="Schuster L."/>
            <person name="Cowan T.M."/>
            <person name="Smanski M.J."/>
            <person name="Chevrette M.G."/>
            <person name="De Carvalho L.P.S."/>
            <person name="Shen B."/>
        </authorList>
    </citation>
    <scope>NUCLEOTIDE SEQUENCE [LARGE SCALE GENOMIC DNA]</scope>
    <source>
        <strain evidence="2 3">NPDC077433</strain>
    </source>
</reference>
<evidence type="ECO:0000313" key="3">
    <source>
        <dbReference type="Proteomes" id="UP001620234"/>
    </source>
</evidence>
<gene>
    <name evidence="2" type="ORF">ACI2I3_06865</name>
</gene>